<reference evidence="6" key="2">
    <citation type="submission" date="2025-05" db="UniProtKB">
        <authorList>
            <consortium name="Ensembl"/>
        </authorList>
    </citation>
    <scope>IDENTIFICATION</scope>
</reference>
<dbReference type="InterPro" id="IPR000010">
    <property type="entry name" value="Cystatin_dom"/>
</dbReference>
<dbReference type="GO" id="GO:0004869">
    <property type="term" value="F:cysteine-type endopeptidase inhibitor activity"/>
    <property type="evidence" value="ECO:0007669"/>
    <property type="project" value="UniProtKB-KW"/>
</dbReference>
<evidence type="ECO:0000313" key="9">
    <source>
        <dbReference type="Proteomes" id="UP000429181"/>
    </source>
</evidence>
<evidence type="ECO:0000313" key="6">
    <source>
        <dbReference type="Ensembl" id="ENSBIXP00000014007.1"/>
    </source>
</evidence>
<dbReference type="Proteomes" id="UP000314981">
    <property type="component" value="Chromosome 13"/>
</dbReference>
<dbReference type="PANTHER" id="PTHR46186">
    <property type="entry name" value="CYSTATIN"/>
    <property type="match status" value="1"/>
</dbReference>
<evidence type="ECO:0000313" key="8">
    <source>
        <dbReference type="Proteomes" id="UP000314981"/>
    </source>
</evidence>
<keyword evidence="2" id="KW-0646">Protease inhibitor</keyword>
<evidence type="ECO:0000313" key="7">
    <source>
        <dbReference type="Ensembl" id="ENSBIXP00005030710.1"/>
    </source>
</evidence>
<dbReference type="PANTHER" id="PTHR46186:SF2">
    <property type="entry name" value="CYSTATIN"/>
    <property type="match status" value="1"/>
</dbReference>
<sequence length="148" mass="16235">MGSTLGTEAPLKEPPGSSLPVGAAWAMAAPCAQSPPWPGALVGFLSAPWLAPQSCAFCSWTWLACWPVDSPFWVPVGDSWLEQLVVSGMNYFLDVELGRTTCTKSQANLDSCPFHNQPHLKREKLCSFQVYVVPWMNTINLVKFSCQD</sequence>
<dbReference type="CDD" id="cd00042">
    <property type="entry name" value="CY"/>
    <property type="match status" value="1"/>
</dbReference>
<dbReference type="Proteomes" id="UP000429181">
    <property type="component" value="Chromosome 13"/>
</dbReference>
<evidence type="ECO:0000256" key="3">
    <source>
        <dbReference type="ARBA" id="ARBA00022704"/>
    </source>
</evidence>
<proteinExistence type="inferred from homology"/>
<feature type="domain" description="Cystatin" evidence="5">
    <location>
        <begin position="61"/>
        <end position="147"/>
    </location>
</feature>
<gene>
    <name evidence="7" type="primary">LOC113903441</name>
</gene>
<evidence type="ECO:0000259" key="5">
    <source>
        <dbReference type="SMART" id="SM00043"/>
    </source>
</evidence>
<dbReference type="FunFam" id="3.10.450.10:FF:000004">
    <property type="entry name" value="Cystatin C"/>
    <property type="match status" value="1"/>
</dbReference>
<dbReference type="SUPFAM" id="SSF54403">
    <property type="entry name" value="Cystatin/monellin"/>
    <property type="match status" value="1"/>
</dbReference>
<dbReference type="AlphaFoldDB" id="A0A4W2CLH8"/>
<dbReference type="STRING" id="30522.A0A4W2CLH8"/>
<dbReference type="GO" id="GO:0005615">
    <property type="term" value="C:extracellular space"/>
    <property type="evidence" value="ECO:0007669"/>
    <property type="project" value="TreeGrafter"/>
</dbReference>
<dbReference type="GeneTree" id="ENSGT00940000154755"/>
<dbReference type="Gene3D" id="3.10.450.10">
    <property type="match status" value="1"/>
</dbReference>
<protein>
    <submittedName>
        <fullName evidence="7">Cystatin-C</fullName>
    </submittedName>
</protein>
<organism evidence="6 8">
    <name type="scientific">Bos indicus x Bos taurus</name>
    <name type="common">Hybrid cattle</name>
    <dbReference type="NCBI Taxonomy" id="30522"/>
    <lineage>
        <taxon>Eukaryota</taxon>
        <taxon>Metazoa</taxon>
        <taxon>Chordata</taxon>
        <taxon>Craniata</taxon>
        <taxon>Vertebrata</taxon>
        <taxon>Euteleostomi</taxon>
        <taxon>Mammalia</taxon>
        <taxon>Eutheria</taxon>
        <taxon>Laurasiatheria</taxon>
        <taxon>Artiodactyla</taxon>
        <taxon>Ruminantia</taxon>
        <taxon>Pecora</taxon>
        <taxon>Bovidae</taxon>
        <taxon>Bovinae</taxon>
        <taxon>Bos</taxon>
    </lineage>
</organism>
<keyword evidence="3" id="KW-0789">Thiol protease inhibitor</keyword>
<reference evidence="8 9" key="1">
    <citation type="submission" date="2018-11" db="EMBL/GenBank/DDBJ databases">
        <title>Haplotype-resolved cattle genomes.</title>
        <authorList>
            <person name="Low W.Y."/>
            <person name="Tearle R."/>
            <person name="Bickhart D.M."/>
            <person name="Rosen B.D."/>
            <person name="Koren S."/>
            <person name="Rhie A."/>
            <person name="Hiendleder S."/>
            <person name="Phillippy A.M."/>
            <person name="Smith T.P.L."/>
            <person name="Williams J.L."/>
        </authorList>
    </citation>
    <scope>NUCLEOTIDE SEQUENCE [LARGE SCALE GENOMIC DNA]</scope>
</reference>
<dbReference type="Ensembl" id="ENSBIXT00000024682.1">
    <property type="protein sequence ID" value="ENSBIXP00000014007.1"/>
    <property type="gene ID" value="ENSBIXG00000018809.1"/>
</dbReference>
<dbReference type="Pfam" id="PF00031">
    <property type="entry name" value="Cystatin"/>
    <property type="match status" value="1"/>
</dbReference>
<keyword evidence="8" id="KW-1185">Reference proteome</keyword>
<dbReference type="GO" id="GO:0005737">
    <property type="term" value="C:cytoplasm"/>
    <property type="evidence" value="ECO:0007669"/>
    <property type="project" value="TreeGrafter"/>
</dbReference>
<accession>A0A4W2CLH8</accession>
<name>A0A4W2CLH8_BOBOX</name>
<dbReference type="InterPro" id="IPR046350">
    <property type="entry name" value="Cystatin_sf"/>
</dbReference>
<evidence type="ECO:0000256" key="1">
    <source>
        <dbReference type="ARBA" id="ARBA00009403"/>
    </source>
</evidence>
<evidence type="ECO:0000256" key="2">
    <source>
        <dbReference type="ARBA" id="ARBA00022690"/>
    </source>
</evidence>
<dbReference type="Ensembl" id="ENSBIXT00005007033.1">
    <property type="protein sequence ID" value="ENSBIXP00005030710.1"/>
    <property type="gene ID" value="ENSBIXG00005010878.1"/>
</dbReference>
<dbReference type="GO" id="GO:0031982">
    <property type="term" value="C:vesicle"/>
    <property type="evidence" value="ECO:0007669"/>
    <property type="project" value="TreeGrafter"/>
</dbReference>
<keyword evidence="4" id="KW-1015">Disulfide bond</keyword>
<comment type="similarity">
    <text evidence="1">Belongs to the cystatin family.</text>
</comment>
<evidence type="ECO:0000256" key="4">
    <source>
        <dbReference type="ARBA" id="ARBA00023157"/>
    </source>
</evidence>
<dbReference type="SMART" id="SM00043">
    <property type="entry name" value="CY"/>
    <property type="match status" value="1"/>
</dbReference>